<reference evidence="2 3" key="1">
    <citation type="journal article" date="2015" name="Genome Announc.">
        <title>Complete Genome Sequence of Spiroplasma cantharicola CC-1T (DSM 21588), a Bacterium Isolated from Soldier Beetle (Cantharis carolinus).</title>
        <authorList>
            <person name="Lo W.S."/>
            <person name="Liu P.Y."/>
            <person name="Kuo C.H."/>
        </authorList>
    </citation>
    <scope>NUCLEOTIDE SEQUENCE [LARGE SCALE GENOMIC DNA]</scope>
    <source>
        <strain evidence="2 3">CC-1</strain>
    </source>
</reference>
<dbReference type="PATRIC" id="fig|362837.3.peg.682"/>
<gene>
    <name evidence="2" type="ORF">SCANT_v1c06660</name>
</gene>
<dbReference type="KEGG" id="scj:SCANT_v1c06660"/>
<dbReference type="AlphaFoldDB" id="A0A0M4JSL6"/>
<dbReference type="OrthoDB" id="5678128at2"/>
<name>A0A0M4JSL6_9MOLU</name>
<dbReference type="STRING" id="362837.SCANT_v1c06660"/>
<evidence type="ECO:0000313" key="3">
    <source>
        <dbReference type="Proteomes" id="UP000063919"/>
    </source>
</evidence>
<organism evidence="2 3">
    <name type="scientific">Spiroplasma cantharicola</name>
    <dbReference type="NCBI Taxonomy" id="362837"/>
    <lineage>
        <taxon>Bacteria</taxon>
        <taxon>Bacillati</taxon>
        <taxon>Mycoplasmatota</taxon>
        <taxon>Mollicutes</taxon>
        <taxon>Entomoplasmatales</taxon>
        <taxon>Spiroplasmataceae</taxon>
        <taxon>Spiroplasma</taxon>
    </lineage>
</organism>
<dbReference type="RefSeq" id="WP_053946325.1">
    <property type="nucleotide sequence ID" value="NZ_CP012622.1"/>
</dbReference>
<protein>
    <recommendedName>
        <fullName evidence="1">HNH nuclease domain-containing protein</fullName>
    </recommendedName>
</protein>
<dbReference type="Pfam" id="PF13391">
    <property type="entry name" value="HNH_2"/>
    <property type="match status" value="1"/>
</dbReference>
<evidence type="ECO:0000313" key="2">
    <source>
        <dbReference type="EMBL" id="ALD66572.1"/>
    </source>
</evidence>
<evidence type="ECO:0000259" key="1">
    <source>
        <dbReference type="Pfam" id="PF13391"/>
    </source>
</evidence>
<feature type="domain" description="HNH nuclease" evidence="1">
    <location>
        <begin position="310"/>
        <end position="372"/>
    </location>
</feature>
<dbReference type="Proteomes" id="UP000063919">
    <property type="component" value="Chromosome"/>
</dbReference>
<keyword evidence="3" id="KW-1185">Reference proteome</keyword>
<accession>A0A0M4JSL6</accession>
<proteinExistence type="predicted"/>
<dbReference type="EMBL" id="CP012622">
    <property type="protein sequence ID" value="ALD66572.1"/>
    <property type="molecule type" value="Genomic_DNA"/>
</dbReference>
<dbReference type="REBASE" id="126352">
    <property type="entry name" value="ScaCC1ORF6670P"/>
</dbReference>
<sequence length="422" mass="50076">MSNIKIVFKRDSILANDKLLKELIKTMKLENCVKEIVDNNFFSIENENFKLTKFTAIIIRYENDKILECDFILTSREYEADSRNIFISQGFISFMQMFVDKKMDNKNFVLFVFKQYKNISLSCSLHIEMIRNIFKSLSFNKEVLNVYAQDDIFNCELKNIENLSYYRNELSKKNSSNKSNLLELLDANEISLLLNFGAANNGEAWLIIIYCSIYFKGQINIYSIKEFKMDKNFLNFIKKINKKIFFKGWINSKKVPTEELNAIFKEVHYKTDITFENKKTPTLPEIQEAIRRYSLIYHNNLISKYGSKECILCDCNNPSLIVGAHIKRFSDIKNQENISLEQKYKEIVDGDNGFWFCSNHDKLFEHGYIIFHENRFHITEKCSEEEFKYIVKITTKKLKINKELINENFINYTLEHKKRFGF</sequence>
<dbReference type="InterPro" id="IPR003615">
    <property type="entry name" value="HNH_nuc"/>
</dbReference>